<organism evidence="3 5">
    <name type="scientific">Diaphorina citri</name>
    <name type="common">Asian citrus psyllid</name>
    <dbReference type="NCBI Taxonomy" id="121845"/>
    <lineage>
        <taxon>Eukaryota</taxon>
        <taxon>Metazoa</taxon>
        <taxon>Ecdysozoa</taxon>
        <taxon>Arthropoda</taxon>
        <taxon>Hexapoda</taxon>
        <taxon>Insecta</taxon>
        <taxon>Pterygota</taxon>
        <taxon>Neoptera</taxon>
        <taxon>Paraneoptera</taxon>
        <taxon>Hemiptera</taxon>
        <taxon>Sternorrhyncha</taxon>
        <taxon>Psylloidea</taxon>
        <taxon>Psyllidae</taxon>
        <taxon>Diaphorininae</taxon>
        <taxon>Diaphorina</taxon>
    </lineage>
</organism>
<evidence type="ECO:0000256" key="1">
    <source>
        <dbReference type="ARBA" id="ARBA00005742"/>
    </source>
</evidence>
<dbReference type="SUPFAM" id="SSF52833">
    <property type="entry name" value="Thioredoxin-like"/>
    <property type="match status" value="1"/>
</dbReference>
<dbReference type="RefSeq" id="XP_008473035.1">
    <property type="nucleotide sequence ID" value="XM_008474813.2"/>
</dbReference>
<reference evidence="4 5" key="1">
    <citation type="submission" date="2025-04" db="UniProtKB">
        <authorList>
            <consortium name="RefSeq"/>
        </authorList>
    </citation>
    <scope>IDENTIFICATION</scope>
</reference>
<evidence type="ECO:0000313" key="5">
    <source>
        <dbReference type="RefSeq" id="XP_008473035.1"/>
    </source>
</evidence>
<dbReference type="PaxDb" id="121845-A0A1S3D2J4"/>
<dbReference type="Pfam" id="PF08806">
    <property type="entry name" value="Sep15_SelM"/>
    <property type="match status" value="1"/>
</dbReference>
<dbReference type="Proteomes" id="UP000079169">
    <property type="component" value="Unplaced"/>
</dbReference>
<accession>A0A1S3D2J4</accession>
<keyword evidence="3" id="KW-1185">Reference proteome</keyword>
<dbReference type="InterPro" id="IPR036249">
    <property type="entry name" value="Thioredoxin-like_sf"/>
</dbReference>
<dbReference type="GeneID" id="103510168"/>
<dbReference type="AlphaFoldDB" id="A0A1S3D2J4"/>
<sequence length="120" mass="14032">MLKMPLFDRFFGYFDSPGANKVTKIVFKYCPFISHSNEIESFVKFDLPLWNNLTYEKDCGLNPTLVFEDKEGKTIFDLDVTEMSRREITDVLKTAGLRKIRYMFDGKPTIVPRDNEADLF</sequence>
<evidence type="ECO:0000313" key="4">
    <source>
        <dbReference type="RefSeq" id="XP_008473034.1"/>
    </source>
</evidence>
<dbReference type="RefSeq" id="XP_008473034.1">
    <property type="nucleotide sequence ID" value="XM_008474812.2"/>
</dbReference>
<dbReference type="KEGG" id="dci:103510168"/>
<evidence type="ECO:0000313" key="3">
    <source>
        <dbReference type="Proteomes" id="UP000079169"/>
    </source>
</evidence>
<protein>
    <submittedName>
        <fullName evidence="4">Uncharacterized protein LOC103510168</fullName>
    </submittedName>
    <submittedName>
        <fullName evidence="5">Uncharacterized protein LOC103510169 isoform X1</fullName>
    </submittedName>
    <submittedName>
        <fullName evidence="6">Uncharacterized protein LOC103510169 isoform X2</fullName>
    </submittedName>
</protein>
<dbReference type="Gene3D" id="3.40.30.50">
    <property type="entry name" value="Sep15/SelM thioredoxin-like domain, active-site redox motif"/>
    <property type="match status" value="1"/>
</dbReference>
<dbReference type="RefSeq" id="XP_008473036.1">
    <property type="nucleotide sequence ID" value="XM_008474814.3"/>
</dbReference>
<dbReference type="InterPro" id="IPR038219">
    <property type="entry name" value="Sep15/SelM_sf"/>
</dbReference>
<evidence type="ECO:0000313" key="6">
    <source>
        <dbReference type="RefSeq" id="XP_008473036.1"/>
    </source>
</evidence>
<feature type="domain" description="Selenoprotein F/M" evidence="2">
    <location>
        <begin position="38"/>
        <end position="95"/>
    </location>
</feature>
<evidence type="ECO:0000259" key="2">
    <source>
        <dbReference type="Pfam" id="PF08806"/>
    </source>
</evidence>
<dbReference type="KEGG" id="dci:103510169"/>
<gene>
    <name evidence="5 6" type="primary">LOC103510169</name>
    <name evidence="4" type="synonym">LOC103510168</name>
</gene>
<name>A0A1S3D2J4_DIACI</name>
<comment type="similarity">
    <text evidence="1">Belongs to the selenoprotein M/F family.</text>
</comment>
<dbReference type="GeneID" id="103510169"/>
<dbReference type="InterPro" id="IPR014912">
    <property type="entry name" value="Sep15_SelM_dom"/>
</dbReference>
<proteinExistence type="inferred from homology"/>